<dbReference type="InterPro" id="IPR057666">
    <property type="entry name" value="DrpA_SLOG"/>
</dbReference>
<dbReference type="GO" id="GO:0009294">
    <property type="term" value="P:DNA-mediated transformation"/>
    <property type="evidence" value="ECO:0007669"/>
    <property type="project" value="InterPro"/>
</dbReference>
<sequence length="366" mass="41510">MQTDLPYILALSFQKGIGDITARKIIQFFGSAKKAWNSSSKDLMQISGIGFKISKDFGNKKWLDLAFNEIEYCDKNQIKIISFYDETYPQMLKECIDAPLVIFCKGNVAFNQLNVKKISIVGTRKMSNYGRNFIAELCEGIADFDIKIISGLAYGCDIEAHSQALKNKLSTWAVMGTNFERIYPAAHKKIAYEMLENGGWITEQPSFKAVVPEAFLQRNRIIAGLTDVTIVVESAFKGGSLVTAKFANEYNREVFALPGKTTDSLSVGCNYLIKTQQAYLIENSKDIIEYFNFDSNKQTNQLNLFIDFTDDEKLIVNYLKNQGKQHIDKMSFDLNLKSYELMPILLDLELKHAITTLPGKFFDLMH</sequence>
<dbReference type="OrthoDB" id="9785707at2"/>
<dbReference type="STRING" id="684065.SAMN05421738_10333"/>
<gene>
    <name evidence="3" type="ORF">SAMN05421738_10333</name>
</gene>
<reference evidence="4" key="1">
    <citation type="submission" date="2016-10" db="EMBL/GenBank/DDBJ databases">
        <authorList>
            <person name="Varghese N."/>
            <person name="Submissions S."/>
        </authorList>
    </citation>
    <scope>NUCLEOTIDE SEQUENCE [LARGE SCALE GENOMIC DNA]</scope>
    <source>
        <strain evidence="4">XJ109</strain>
    </source>
</reference>
<dbReference type="NCBIfam" id="TIGR00732">
    <property type="entry name" value="dprA"/>
    <property type="match status" value="1"/>
</dbReference>
<name>A0A1I4U274_9FLAO</name>
<dbReference type="Gene3D" id="3.40.50.450">
    <property type="match status" value="1"/>
</dbReference>
<dbReference type="Pfam" id="PF02481">
    <property type="entry name" value="DNA_processg_A"/>
    <property type="match status" value="1"/>
</dbReference>
<dbReference type="InterPro" id="IPR010994">
    <property type="entry name" value="RuvA_2-like"/>
</dbReference>
<dbReference type="AlphaFoldDB" id="A0A1I4U274"/>
<dbReference type="PANTHER" id="PTHR43022">
    <property type="entry name" value="PROTEIN SMF"/>
    <property type="match status" value="1"/>
</dbReference>
<accession>A0A1I4U274</accession>
<comment type="similarity">
    <text evidence="1">Belongs to the DprA/Smf family.</text>
</comment>
<proteinExistence type="inferred from homology"/>
<protein>
    <submittedName>
        <fullName evidence="3">DNA processing protein</fullName>
    </submittedName>
</protein>
<evidence type="ECO:0000313" key="3">
    <source>
        <dbReference type="EMBL" id="SFM82999.1"/>
    </source>
</evidence>
<dbReference type="SUPFAM" id="SSF102405">
    <property type="entry name" value="MCP/YpsA-like"/>
    <property type="match status" value="1"/>
</dbReference>
<evidence type="ECO:0000256" key="1">
    <source>
        <dbReference type="ARBA" id="ARBA00006525"/>
    </source>
</evidence>
<dbReference type="RefSeq" id="WP_092906544.1">
    <property type="nucleotide sequence ID" value="NZ_FOUZ01000003.1"/>
</dbReference>
<dbReference type="PANTHER" id="PTHR43022:SF1">
    <property type="entry name" value="PROTEIN SMF"/>
    <property type="match status" value="1"/>
</dbReference>
<dbReference type="SUPFAM" id="SSF47781">
    <property type="entry name" value="RuvA domain 2-like"/>
    <property type="match status" value="1"/>
</dbReference>
<dbReference type="Proteomes" id="UP000199149">
    <property type="component" value="Unassembled WGS sequence"/>
</dbReference>
<feature type="domain" description="Smf/DprA SLOG" evidence="2">
    <location>
        <begin position="79"/>
        <end position="291"/>
    </location>
</feature>
<dbReference type="EMBL" id="FOUZ01000003">
    <property type="protein sequence ID" value="SFM82999.1"/>
    <property type="molecule type" value="Genomic_DNA"/>
</dbReference>
<evidence type="ECO:0000259" key="2">
    <source>
        <dbReference type="Pfam" id="PF02481"/>
    </source>
</evidence>
<evidence type="ECO:0000313" key="4">
    <source>
        <dbReference type="Proteomes" id="UP000199149"/>
    </source>
</evidence>
<dbReference type="InterPro" id="IPR003488">
    <property type="entry name" value="DprA"/>
</dbReference>
<organism evidence="3 4">
    <name type="scientific">Algoriella xinjiangensis</name>
    <dbReference type="NCBI Taxonomy" id="684065"/>
    <lineage>
        <taxon>Bacteria</taxon>
        <taxon>Pseudomonadati</taxon>
        <taxon>Bacteroidota</taxon>
        <taxon>Flavobacteriia</taxon>
        <taxon>Flavobacteriales</taxon>
        <taxon>Weeksellaceae</taxon>
        <taxon>Algoriella</taxon>
    </lineage>
</organism>
<keyword evidence="4" id="KW-1185">Reference proteome</keyword>